<evidence type="ECO:0000256" key="4">
    <source>
        <dbReference type="SAM" id="Phobius"/>
    </source>
</evidence>
<reference evidence="5 6" key="1">
    <citation type="submission" date="2020-01" db="EMBL/GenBank/DDBJ databases">
        <title>Ponticoccus aerotolerans gen. nov., sp. nov., an anaerobic bacterium and proposal of Ponticoccusceae fam. nov., Ponticoccusles ord. nov. and Ponticoccuse classis nov. in the phylum Kiritimatiellaeota.</title>
        <authorList>
            <person name="Zhou L.Y."/>
            <person name="Du Z.J."/>
        </authorList>
    </citation>
    <scope>NUCLEOTIDE SEQUENCE [LARGE SCALE GENOMIC DNA]</scope>
    <source>
        <strain evidence="5 6">S-5007</strain>
    </source>
</reference>
<accession>A0A6P1MBS0</accession>
<keyword evidence="1 4" id="KW-0812">Transmembrane</keyword>
<feature type="transmembrane region" description="Helical" evidence="4">
    <location>
        <begin position="407"/>
        <end position="428"/>
    </location>
</feature>
<dbReference type="InterPro" id="IPR004155">
    <property type="entry name" value="PBS_lyase_HEAT"/>
</dbReference>
<feature type="transmembrane region" description="Helical" evidence="4">
    <location>
        <begin position="154"/>
        <end position="171"/>
    </location>
</feature>
<evidence type="ECO:0000256" key="3">
    <source>
        <dbReference type="ARBA" id="ARBA00023136"/>
    </source>
</evidence>
<protein>
    <submittedName>
        <fullName evidence="5">MFS transporter</fullName>
    </submittedName>
</protein>
<keyword evidence="6" id="KW-1185">Reference proteome</keyword>
<dbReference type="PANTHER" id="PTHR23526">
    <property type="entry name" value="INTEGRAL MEMBRANE TRANSPORT PROTEIN-RELATED"/>
    <property type="match status" value="1"/>
</dbReference>
<evidence type="ECO:0000256" key="1">
    <source>
        <dbReference type="ARBA" id="ARBA00022692"/>
    </source>
</evidence>
<feature type="transmembrane region" description="Helical" evidence="4">
    <location>
        <begin position="295"/>
        <end position="314"/>
    </location>
</feature>
<dbReference type="SMART" id="SM00567">
    <property type="entry name" value="EZ_HEAT"/>
    <property type="match status" value="4"/>
</dbReference>
<dbReference type="RefSeq" id="WP_160627911.1">
    <property type="nucleotide sequence ID" value="NZ_CP047593.1"/>
</dbReference>
<sequence>MTTRSLSPKQIRRGLAFSVLSSTLGMVWVAAVLNIPMALYLEALGAGGLAIGLLAMLPQIAMMVQIPSTFFVEKRTSRKGVWFVCALFSRLIYIFPVLAAFLPPEHRAFGIPILLTTAGAGFFVGQIAVTPWLSWMADLVPENKRGAFWGKRQGVTTISFLIALAGAGWVLDRFPEGNLTGFGVVFAIATVFGCADILLHVLVPEPVQVPIERSTPPLQRVLAPLRDRNFRYFTAAMAVWGFGLAMIGQFGNVYLKQVFDMPYSQISNIQIFASAGSILASFVAAFLMDRMGPRVYAALMALTVPLCHFVWLFITPGTTLFGLPQPAVLLCITSALSGGIVAGVIIAQLNLASLLTPSAGRTMAMAVHWSIVGVISAAGPLLGGAIMDWFTAHPSSLQLPSGMPFSYIHAILLLHLLITWMIALPLFISIRTASRDIGVSRAVKNVVLANPLRVVRDIYNIHISMASVPRHRKAQAVQELGKTRSPMVNADLAALLEDPSADVREEAVSALGEIGDNEALDILLQTLEDPAHADLAPQIARALRRIRSPKSVDALTRQLDSDDRETKAESVRALGEIADTRAKEPLLKVLREEQDEKLISHSSEALARMNEQVAVYEIFPRMRHTKNRVLRRSLATTLGSFFGEPNTFYLLFSKELQNPGSEIDRLYKKVMRNAGQSRRNKAKAAEQLAILQPAYEEGTCAECTGPLLTLAQQTARKDFGSDTSETVSPQNWTAGLILWIIEHLHEARETDLRPVEILLGLYVLTCWPEKRTDVPKAEN</sequence>
<dbReference type="InterPro" id="IPR011701">
    <property type="entry name" value="MFS"/>
</dbReference>
<gene>
    <name evidence="5" type="ORF">GT409_06010</name>
</gene>
<dbReference type="EMBL" id="CP047593">
    <property type="protein sequence ID" value="QHI69016.1"/>
    <property type="molecule type" value="Genomic_DNA"/>
</dbReference>
<keyword evidence="3 4" id="KW-0472">Membrane</keyword>
<dbReference type="SUPFAM" id="SSF103473">
    <property type="entry name" value="MFS general substrate transporter"/>
    <property type="match status" value="1"/>
</dbReference>
<feature type="transmembrane region" description="Helical" evidence="4">
    <location>
        <begin position="108"/>
        <end position="133"/>
    </location>
</feature>
<evidence type="ECO:0000256" key="2">
    <source>
        <dbReference type="ARBA" id="ARBA00022989"/>
    </source>
</evidence>
<dbReference type="Gene3D" id="1.20.1250.20">
    <property type="entry name" value="MFS general substrate transporter like domains"/>
    <property type="match status" value="1"/>
</dbReference>
<dbReference type="InterPro" id="IPR052528">
    <property type="entry name" value="Sugar_transport-like"/>
</dbReference>
<dbReference type="KEGG" id="taer:GT409_06010"/>
<feature type="transmembrane region" description="Helical" evidence="4">
    <location>
        <begin position="326"/>
        <end position="351"/>
    </location>
</feature>
<dbReference type="AlphaFoldDB" id="A0A6P1MBS0"/>
<dbReference type="Proteomes" id="UP000464954">
    <property type="component" value="Chromosome"/>
</dbReference>
<name>A0A6P1MBS0_9BACT</name>
<dbReference type="PANTHER" id="PTHR23526:SF2">
    <property type="entry name" value="MAJOR FACILITATOR SUPERFAMILY (MFS) PROFILE DOMAIN-CONTAINING PROTEIN"/>
    <property type="match status" value="1"/>
</dbReference>
<dbReference type="Gene3D" id="1.25.10.10">
    <property type="entry name" value="Leucine-rich Repeat Variant"/>
    <property type="match status" value="1"/>
</dbReference>
<keyword evidence="2 4" id="KW-1133">Transmembrane helix</keyword>
<feature type="transmembrane region" description="Helical" evidence="4">
    <location>
        <begin position="183"/>
        <end position="203"/>
    </location>
</feature>
<proteinExistence type="predicted"/>
<dbReference type="InterPro" id="IPR036259">
    <property type="entry name" value="MFS_trans_sf"/>
</dbReference>
<dbReference type="InterPro" id="IPR016024">
    <property type="entry name" value="ARM-type_fold"/>
</dbReference>
<feature type="transmembrane region" description="Helical" evidence="4">
    <location>
        <begin position="230"/>
        <end position="249"/>
    </location>
</feature>
<feature type="transmembrane region" description="Helical" evidence="4">
    <location>
        <begin position="269"/>
        <end position="288"/>
    </location>
</feature>
<feature type="transmembrane region" description="Helical" evidence="4">
    <location>
        <begin position="14"/>
        <end position="33"/>
    </location>
</feature>
<organism evidence="5 6">
    <name type="scientific">Tichowtungia aerotolerans</name>
    <dbReference type="NCBI Taxonomy" id="2697043"/>
    <lineage>
        <taxon>Bacteria</taxon>
        <taxon>Pseudomonadati</taxon>
        <taxon>Kiritimatiellota</taxon>
        <taxon>Tichowtungiia</taxon>
        <taxon>Tichowtungiales</taxon>
        <taxon>Tichowtungiaceae</taxon>
        <taxon>Tichowtungia</taxon>
    </lineage>
</organism>
<dbReference type="GO" id="GO:0022857">
    <property type="term" value="F:transmembrane transporter activity"/>
    <property type="evidence" value="ECO:0007669"/>
    <property type="project" value="InterPro"/>
</dbReference>
<dbReference type="Pfam" id="PF07690">
    <property type="entry name" value="MFS_1"/>
    <property type="match status" value="1"/>
</dbReference>
<evidence type="ECO:0000313" key="5">
    <source>
        <dbReference type="EMBL" id="QHI69016.1"/>
    </source>
</evidence>
<feature type="transmembrane region" description="Helical" evidence="4">
    <location>
        <begin position="81"/>
        <end position="102"/>
    </location>
</feature>
<dbReference type="Pfam" id="PF13646">
    <property type="entry name" value="HEAT_2"/>
    <property type="match status" value="2"/>
</dbReference>
<dbReference type="InterPro" id="IPR011989">
    <property type="entry name" value="ARM-like"/>
</dbReference>
<evidence type="ECO:0000313" key="6">
    <source>
        <dbReference type="Proteomes" id="UP000464954"/>
    </source>
</evidence>
<dbReference type="SUPFAM" id="SSF48371">
    <property type="entry name" value="ARM repeat"/>
    <property type="match status" value="1"/>
</dbReference>
<feature type="transmembrane region" description="Helical" evidence="4">
    <location>
        <begin position="363"/>
        <end position="387"/>
    </location>
</feature>